<comment type="cofactor">
    <cofactor evidence="10">
        <name>Mg(2+)</name>
        <dbReference type="ChEBI" id="CHEBI:18420"/>
    </cofactor>
</comment>
<keyword evidence="8 10" id="KW-0238">DNA-binding</keyword>
<evidence type="ECO:0000313" key="12">
    <source>
        <dbReference type="EMBL" id="ACL74723.1"/>
    </source>
</evidence>
<proteinExistence type="inferred from homology"/>
<reference evidence="12 13" key="1">
    <citation type="submission" date="2009-01" db="EMBL/GenBank/DDBJ databases">
        <title>Complete sequence of Clostridium cellulolyticum H10.</title>
        <authorList>
            <consortium name="US DOE Joint Genome Institute"/>
            <person name="Lucas S."/>
            <person name="Copeland A."/>
            <person name="Lapidus A."/>
            <person name="Glavina del Rio T."/>
            <person name="Dalin E."/>
            <person name="Tice H."/>
            <person name="Bruce D."/>
            <person name="Goodwin L."/>
            <person name="Pitluck S."/>
            <person name="Chertkov O."/>
            <person name="Saunders E."/>
            <person name="Brettin T."/>
            <person name="Detter J.C."/>
            <person name="Han C."/>
            <person name="Larimer F."/>
            <person name="Land M."/>
            <person name="Hauser L."/>
            <person name="Kyrpides N."/>
            <person name="Ivanova N."/>
            <person name="Zhou J."/>
            <person name="Richardson P."/>
        </authorList>
    </citation>
    <scope>NUCLEOTIDE SEQUENCE [LARGE SCALE GENOMIC DNA]</scope>
    <source>
        <strain evidence="13">ATCC 35319 / DSM 5812 / JCM 6584 / H10</strain>
    </source>
</reference>
<dbReference type="SUPFAM" id="SSF47781">
    <property type="entry name" value="RuvA domain 2-like"/>
    <property type="match status" value="1"/>
</dbReference>
<dbReference type="InterPro" id="IPR036888">
    <property type="entry name" value="DNA_integrity_DisA_N_sf"/>
</dbReference>
<keyword evidence="3 10" id="KW-0548">Nucleotidyltransferase</keyword>
<dbReference type="OrthoDB" id="41841at2"/>
<dbReference type="NCBIfam" id="NF010009">
    <property type="entry name" value="PRK13482.1"/>
    <property type="match status" value="1"/>
</dbReference>
<dbReference type="Pfam" id="PF10635">
    <property type="entry name" value="DisA-linker"/>
    <property type="match status" value="1"/>
</dbReference>
<dbReference type="HAMAP" id="MF_01438">
    <property type="entry name" value="DisA"/>
    <property type="match status" value="1"/>
</dbReference>
<evidence type="ECO:0000256" key="5">
    <source>
        <dbReference type="ARBA" id="ARBA00022763"/>
    </source>
</evidence>
<dbReference type="GO" id="GO:0004016">
    <property type="term" value="F:adenylate cyclase activity"/>
    <property type="evidence" value="ECO:0007669"/>
    <property type="project" value="TreeGrafter"/>
</dbReference>
<dbReference type="InterPro" id="IPR003390">
    <property type="entry name" value="DNA_integrity_scan_DisA_N"/>
</dbReference>
<evidence type="ECO:0000256" key="9">
    <source>
        <dbReference type="ARBA" id="ARBA00023204"/>
    </source>
</evidence>
<keyword evidence="9 10" id="KW-0234">DNA repair</keyword>
<feature type="binding site" evidence="10">
    <location>
        <begin position="106"/>
        <end position="110"/>
    </location>
    <ligand>
        <name>ATP</name>
        <dbReference type="ChEBI" id="CHEBI:30616"/>
    </ligand>
</feature>
<evidence type="ECO:0000256" key="1">
    <source>
        <dbReference type="ARBA" id="ARBA00000877"/>
    </source>
</evidence>
<dbReference type="GO" id="GO:0005524">
    <property type="term" value="F:ATP binding"/>
    <property type="evidence" value="ECO:0007669"/>
    <property type="project" value="UniProtKB-UniRule"/>
</dbReference>
<evidence type="ECO:0000256" key="8">
    <source>
        <dbReference type="ARBA" id="ARBA00023125"/>
    </source>
</evidence>
<sequence>MRLERLKNDSFLDVLKMMAPGTTLREGLENILKAKTGALIVIGDSPEVIKIVDGGFTINKPYTSSHLYELAKMDGAIVVSKDLKVILYANALLIPDPTIVTTETGTRHKTAERFAKQTGEIVVCISQRRNVITLYKDSKKYILRDTSTILTRANQALQTLEKYKSVLDAGIKKLNVLELEDIVTLNDVTYVIQRTEMVMRIVDEIDRYICELGNEGRLVSMQLEELVQNVENNVWLVIEDYSIKKDGINTNDIVKHLRNLSNDELVDQTSVAKLLGFSGATVSLDTSVLPKGYRMLSRLPKLPVTIMKNMINEFQNLQGVVKASIEDLDKVEGIGEVRAKSITEGLLRIKEQTTMDKRSIY</sequence>
<dbReference type="Gene3D" id="1.20.1260.110">
    <property type="entry name" value="DNA integrity scanning linker region"/>
    <property type="match status" value="1"/>
</dbReference>
<dbReference type="GO" id="GO:0016787">
    <property type="term" value="F:hydrolase activity"/>
    <property type="evidence" value="ECO:0007669"/>
    <property type="project" value="UniProtKB-ARBA"/>
</dbReference>
<keyword evidence="6 10" id="KW-0067">ATP-binding</keyword>
<comment type="subunit">
    <text evidence="10">Homooctamer.</text>
</comment>
<dbReference type="Proteomes" id="UP000001349">
    <property type="component" value="Chromosome"/>
</dbReference>
<dbReference type="eggNOG" id="COG1623">
    <property type="taxonomic scope" value="Bacteria"/>
</dbReference>
<dbReference type="Gene3D" id="3.40.1700.10">
    <property type="entry name" value="DNA integrity scanning protein, DisA, N-terminal domain"/>
    <property type="match status" value="1"/>
</dbReference>
<dbReference type="InterPro" id="IPR050338">
    <property type="entry name" value="DisA"/>
</dbReference>
<dbReference type="EC" id="2.7.7.85" evidence="10"/>
<dbReference type="RefSeq" id="WP_012634788.1">
    <property type="nucleotide sequence ID" value="NC_011898.1"/>
</dbReference>
<dbReference type="GO" id="GO:0003677">
    <property type="term" value="F:DNA binding"/>
    <property type="evidence" value="ECO:0007669"/>
    <property type="project" value="UniProtKB-UniRule"/>
</dbReference>
<dbReference type="GO" id="GO:0006281">
    <property type="term" value="P:DNA repair"/>
    <property type="evidence" value="ECO:0007669"/>
    <property type="project" value="UniProtKB-UniRule"/>
</dbReference>
<dbReference type="InterPro" id="IPR018906">
    <property type="entry name" value="DNA_integrity_scan_DisA_link"/>
</dbReference>
<evidence type="ECO:0000256" key="6">
    <source>
        <dbReference type="ARBA" id="ARBA00022840"/>
    </source>
</evidence>
<name>B8I5Q6_RUMCH</name>
<dbReference type="GO" id="GO:0106408">
    <property type="term" value="F:diadenylate cyclase activity"/>
    <property type="evidence" value="ECO:0007669"/>
    <property type="project" value="UniProtKB-EC"/>
</dbReference>
<gene>
    <name evidence="10" type="primary">disA</name>
    <name evidence="12" type="ordered locus">Ccel_0337</name>
</gene>
<dbReference type="Gene3D" id="1.10.150.20">
    <property type="entry name" value="5' to 3' exonuclease, C-terminal subdomain"/>
    <property type="match status" value="1"/>
</dbReference>
<organism evidence="12 13">
    <name type="scientific">Ruminiclostridium cellulolyticum (strain ATCC 35319 / DSM 5812 / JCM 6584 / H10)</name>
    <name type="common">Clostridium cellulolyticum</name>
    <dbReference type="NCBI Taxonomy" id="394503"/>
    <lineage>
        <taxon>Bacteria</taxon>
        <taxon>Bacillati</taxon>
        <taxon>Bacillota</taxon>
        <taxon>Clostridia</taxon>
        <taxon>Eubacteriales</taxon>
        <taxon>Oscillospiraceae</taxon>
        <taxon>Ruminiclostridium</taxon>
    </lineage>
</organism>
<keyword evidence="7 10" id="KW-0460">Magnesium</keyword>
<evidence type="ECO:0000256" key="3">
    <source>
        <dbReference type="ARBA" id="ARBA00022695"/>
    </source>
</evidence>
<dbReference type="Pfam" id="PF00633">
    <property type="entry name" value="HHH"/>
    <property type="match status" value="1"/>
</dbReference>
<dbReference type="InterPro" id="IPR000445">
    <property type="entry name" value="HhH_motif"/>
</dbReference>
<dbReference type="PANTHER" id="PTHR34185">
    <property type="entry name" value="DIADENYLATE CYCLASE"/>
    <property type="match status" value="1"/>
</dbReference>
<keyword evidence="4 10" id="KW-0547">Nucleotide-binding</keyword>
<dbReference type="GO" id="GO:0140097">
    <property type="term" value="F:catalytic activity, acting on DNA"/>
    <property type="evidence" value="ECO:0007669"/>
    <property type="project" value="UniProtKB-ARBA"/>
</dbReference>
<keyword evidence="5 10" id="KW-0227">DNA damage</keyword>
<keyword evidence="13" id="KW-1185">Reference proteome</keyword>
<comment type="function">
    <text evidence="10">Has also diadenylate cyclase activity, catalyzing the condensation of 2 ATP molecules into cyclic di-AMP (c-di-AMP). c-di-AMP acts as a signaling molecule that couples DNA integrity with progression of sporulation. The rise in c-di-AMP level generated by DisA while scanning the chromosome, operates as a positive signal that advances sporulation; upon encountering a lesion, the DisA focus arrests at the damaged site and halts c-di-AMP synthesis.</text>
</comment>
<dbReference type="PROSITE" id="PS51794">
    <property type="entry name" value="DAC"/>
    <property type="match status" value="1"/>
</dbReference>
<comment type="catalytic activity">
    <reaction evidence="1 10">
        <text>2 ATP = 3',3'-c-di-AMP + 2 diphosphate</text>
        <dbReference type="Rhea" id="RHEA:35655"/>
        <dbReference type="ChEBI" id="CHEBI:30616"/>
        <dbReference type="ChEBI" id="CHEBI:33019"/>
        <dbReference type="ChEBI" id="CHEBI:71500"/>
        <dbReference type="EC" id="2.7.7.85"/>
    </reaction>
</comment>
<dbReference type="Pfam" id="PF02457">
    <property type="entry name" value="DAC"/>
    <property type="match status" value="1"/>
</dbReference>
<comment type="similarity">
    <text evidence="10">Belongs to the DisA family.</text>
</comment>
<feature type="binding site" evidence="10">
    <location>
        <position position="93"/>
    </location>
    <ligand>
        <name>ATP</name>
        <dbReference type="ChEBI" id="CHEBI:30616"/>
    </ligand>
</feature>
<dbReference type="HOGENOM" id="CLU_787128_0_0_9"/>
<feature type="domain" description="DAC" evidence="11">
    <location>
        <begin position="8"/>
        <end position="146"/>
    </location>
</feature>
<dbReference type="AlphaFoldDB" id="B8I5Q6"/>
<evidence type="ECO:0000313" key="13">
    <source>
        <dbReference type="Proteomes" id="UP000001349"/>
    </source>
</evidence>
<accession>B8I5Q6</accession>
<feature type="binding site" evidence="10">
    <location>
        <position position="75"/>
    </location>
    <ligand>
        <name>ATP</name>
        <dbReference type="ChEBI" id="CHEBI:30616"/>
    </ligand>
</feature>
<dbReference type="InterPro" id="IPR038331">
    <property type="entry name" value="DisA_sf"/>
</dbReference>
<evidence type="ECO:0000256" key="10">
    <source>
        <dbReference type="HAMAP-Rule" id="MF_01438"/>
    </source>
</evidence>
<dbReference type="InterPro" id="IPR023763">
    <property type="entry name" value="DNA_integrity_scanning_protein"/>
</dbReference>
<keyword evidence="2 10" id="KW-0808">Transferase</keyword>
<dbReference type="EMBL" id="CP001348">
    <property type="protein sequence ID" value="ACL74723.1"/>
    <property type="molecule type" value="Genomic_DNA"/>
</dbReference>
<protein>
    <recommendedName>
        <fullName evidence="10">DNA integrity scanning protein DisA</fullName>
    </recommendedName>
    <alternativeName>
        <fullName evidence="10">Cyclic di-AMP synthase</fullName>
        <shortName evidence="10">c-di-AMP synthase</shortName>
    </alternativeName>
    <alternativeName>
        <fullName evidence="10">Diadenylate cyclase</fullName>
        <ecNumber evidence="10">2.7.7.85</ecNumber>
    </alternativeName>
</protein>
<dbReference type="SUPFAM" id="SSF143597">
    <property type="entry name" value="YojJ-like"/>
    <property type="match status" value="1"/>
</dbReference>
<dbReference type="InterPro" id="IPR010994">
    <property type="entry name" value="RuvA_2-like"/>
</dbReference>
<dbReference type="KEGG" id="cce:Ccel_0337"/>
<evidence type="ECO:0000259" key="11">
    <source>
        <dbReference type="PROSITE" id="PS51794"/>
    </source>
</evidence>
<comment type="function">
    <text evidence="10">Participates in a DNA-damage check-point that is active prior to asymmetric division when DNA is damaged. DisA forms globular foci that rapidly scan along the chromosomes during sporulation, searching for lesions. When a lesion is present, DisA pauses at the lesion site. This triggers a cellular response that culminates in a temporary block in sporulation initiation.</text>
</comment>
<dbReference type="STRING" id="394503.Ccel_0337"/>
<dbReference type="PANTHER" id="PTHR34185:SF3">
    <property type="entry name" value="DNA INTEGRITY SCANNING PROTEIN DISA"/>
    <property type="match status" value="1"/>
</dbReference>
<evidence type="ECO:0000256" key="2">
    <source>
        <dbReference type="ARBA" id="ARBA00022679"/>
    </source>
</evidence>
<evidence type="ECO:0000256" key="4">
    <source>
        <dbReference type="ARBA" id="ARBA00022741"/>
    </source>
</evidence>
<evidence type="ECO:0000256" key="7">
    <source>
        <dbReference type="ARBA" id="ARBA00022842"/>
    </source>
</evidence>